<dbReference type="STRING" id="517719.SAMN05421762_3141"/>
<comment type="subcellular location">
    <subcellularLocation>
        <location evidence="2">Endoplasmic reticulum membrane</location>
        <topology evidence="2">Single-pass type II membrane protein</topology>
    </subcellularLocation>
    <subcellularLocation>
        <location evidence="1">Golgi apparatus membrane</location>
        <topology evidence="1">Single-pass type II membrane protein</topology>
    </subcellularLocation>
</comment>
<dbReference type="Proteomes" id="UP000231644">
    <property type="component" value="Unassembled WGS sequence"/>
</dbReference>
<dbReference type="InterPro" id="IPR045972">
    <property type="entry name" value="DUF5928"/>
</dbReference>
<keyword evidence="17" id="KW-1185">Reference proteome</keyword>
<accession>A0A1I1NTS8</accession>
<name>A0A1I1NTS8_9RHOB</name>
<evidence type="ECO:0000256" key="11">
    <source>
        <dbReference type="ARBA" id="ARBA00023136"/>
    </source>
</evidence>
<dbReference type="GO" id="GO:0016020">
    <property type="term" value="C:membrane"/>
    <property type="evidence" value="ECO:0007669"/>
    <property type="project" value="InterPro"/>
</dbReference>
<keyword evidence="7" id="KW-0256">Endoplasmic reticulum</keyword>
<evidence type="ECO:0000256" key="1">
    <source>
        <dbReference type="ARBA" id="ARBA00004323"/>
    </source>
</evidence>
<keyword evidence="8" id="KW-0735">Signal-anchor</keyword>
<evidence type="ECO:0000256" key="13">
    <source>
        <dbReference type="ARBA" id="ARBA00023180"/>
    </source>
</evidence>
<keyword evidence="3" id="KW-0328">Glycosyltransferase</keyword>
<proteinExistence type="predicted"/>
<organism evidence="16 17">
    <name type="scientific">Pseudooceanicola nitratireducens</name>
    <dbReference type="NCBI Taxonomy" id="517719"/>
    <lineage>
        <taxon>Bacteria</taxon>
        <taxon>Pseudomonadati</taxon>
        <taxon>Pseudomonadota</taxon>
        <taxon>Alphaproteobacteria</taxon>
        <taxon>Rhodobacterales</taxon>
        <taxon>Paracoccaceae</taxon>
        <taxon>Pseudooceanicola</taxon>
    </lineage>
</organism>
<gene>
    <name evidence="16" type="ORF">SAMN05421762_3141</name>
</gene>
<dbReference type="EMBL" id="FOLX01000001">
    <property type="protein sequence ID" value="SFD00835.1"/>
    <property type="molecule type" value="Genomic_DNA"/>
</dbReference>
<keyword evidence="12" id="KW-1015">Disulfide bond</keyword>
<keyword evidence="13" id="KW-0325">Glycoprotein</keyword>
<evidence type="ECO:0000256" key="14">
    <source>
        <dbReference type="ARBA" id="ARBA00042865"/>
    </source>
</evidence>
<evidence type="ECO:0000256" key="5">
    <source>
        <dbReference type="ARBA" id="ARBA00022692"/>
    </source>
</evidence>
<evidence type="ECO:0000256" key="2">
    <source>
        <dbReference type="ARBA" id="ARBA00004648"/>
    </source>
</evidence>
<dbReference type="PANTHER" id="PTHR46025:SF3">
    <property type="entry name" value="XYLOSYLTRANSFERASE OXT"/>
    <property type="match status" value="1"/>
</dbReference>
<evidence type="ECO:0000256" key="10">
    <source>
        <dbReference type="ARBA" id="ARBA00023034"/>
    </source>
</evidence>
<dbReference type="AlphaFoldDB" id="A0A1I1NTS8"/>
<dbReference type="InterPro" id="IPR043538">
    <property type="entry name" value="XYLT"/>
</dbReference>
<dbReference type="PANTHER" id="PTHR46025">
    <property type="entry name" value="XYLOSYLTRANSFERASE OXT"/>
    <property type="match status" value="1"/>
</dbReference>
<keyword evidence="4" id="KW-0808">Transferase</keyword>
<evidence type="ECO:0000256" key="8">
    <source>
        <dbReference type="ARBA" id="ARBA00022968"/>
    </source>
</evidence>
<dbReference type="RefSeq" id="WP_093445998.1">
    <property type="nucleotide sequence ID" value="NZ_FNZG01000001.1"/>
</dbReference>
<evidence type="ECO:0000256" key="6">
    <source>
        <dbReference type="ARBA" id="ARBA00022723"/>
    </source>
</evidence>
<keyword evidence="9" id="KW-1133">Transmembrane helix</keyword>
<keyword evidence="6" id="KW-0479">Metal-binding</keyword>
<evidence type="ECO:0000313" key="16">
    <source>
        <dbReference type="EMBL" id="SFD00835.1"/>
    </source>
</evidence>
<evidence type="ECO:0000256" key="12">
    <source>
        <dbReference type="ARBA" id="ARBA00023157"/>
    </source>
</evidence>
<feature type="domain" description="DUF5928" evidence="15">
    <location>
        <begin position="270"/>
        <end position="525"/>
    </location>
</feature>
<evidence type="ECO:0000259" key="15">
    <source>
        <dbReference type="Pfam" id="PF19350"/>
    </source>
</evidence>
<dbReference type="GO" id="GO:0015012">
    <property type="term" value="P:heparan sulfate proteoglycan biosynthetic process"/>
    <property type="evidence" value="ECO:0007669"/>
    <property type="project" value="TreeGrafter"/>
</dbReference>
<dbReference type="GO" id="GO:0030158">
    <property type="term" value="F:protein xylosyltransferase activity"/>
    <property type="evidence" value="ECO:0007669"/>
    <property type="project" value="InterPro"/>
</dbReference>
<sequence>MATIAYILLCHKDPQAIIDQARRLTAAGDCVSVHFDANGGAEAYGQIRAALDADPRVTFAARRHRCGWGEWSLVAATISAAQAALEAFPRATHFYMMSGDCIPIKSAEYAHEFLDRNDRDFIESFDFFDSDWIKTGIKEERLIYRHVLNERKHKRLFYLSIEWQRRLGLKRRLPKGLQIQIGSQWWCLRRQTLEAVMAFIAKRRDVVRFFARSWIPDETFFQTLVRHLVPGDEIESRTLTFLMFTDYGMPVTFYNDHYDLLLAQDFLFARKVSPEAQDLKARLGDLYAAKGESFAISNEGRSLYAFLAGRGRIGHRFAPRFWENEASLGRDRELLIVICKKWHVAKRLTRRIARLTDLQVVDYVFHEEGAKLPDLGGIQSSLAKRARHRRSLMRMLYEYYDTSRMVICLDPGSLDLVQDFCSDRAVTTLLEIDCDFDDAYLAGHARRTGLASDQTPPDALARLLPTIRDALQMEADRIRDAGFANYHRLRQSATTDQNARALLRFLAVPEDVAQSLAQTEKLFDD</sequence>
<dbReference type="Pfam" id="PF19350">
    <property type="entry name" value="DUF5928"/>
    <property type="match status" value="1"/>
</dbReference>
<evidence type="ECO:0000313" key="17">
    <source>
        <dbReference type="Proteomes" id="UP000231644"/>
    </source>
</evidence>
<evidence type="ECO:0000256" key="7">
    <source>
        <dbReference type="ARBA" id="ARBA00022824"/>
    </source>
</evidence>
<keyword evidence="11" id="KW-0472">Membrane</keyword>
<keyword evidence="5" id="KW-0812">Transmembrane</keyword>
<evidence type="ECO:0000256" key="9">
    <source>
        <dbReference type="ARBA" id="ARBA00022989"/>
    </source>
</evidence>
<dbReference type="GO" id="GO:0050650">
    <property type="term" value="P:chondroitin sulfate proteoglycan biosynthetic process"/>
    <property type="evidence" value="ECO:0007669"/>
    <property type="project" value="TreeGrafter"/>
</dbReference>
<dbReference type="OrthoDB" id="7943907at2"/>
<dbReference type="Pfam" id="PF02485">
    <property type="entry name" value="Branch"/>
    <property type="match status" value="1"/>
</dbReference>
<dbReference type="GO" id="GO:0046872">
    <property type="term" value="F:metal ion binding"/>
    <property type="evidence" value="ECO:0007669"/>
    <property type="project" value="UniProtKB-KW"/>
</dbReference>
<keyword evidence="10" id="KW-0333">Golgi apparatus</keyword>
<dbReference type="InterPro" id="IPR003406">
    <property type="entry name" value="Glyco_trans_14"/>
</dbReference>
<evidence type="ECO:0000256" key="4">
    <source>
        <dbReference type="ARBA" id="ARBA00022679"/>
    </source>
</evidence>
<evidence type="ECO:0000256" key="3">
    <source>
        <dbReference type="ARBA" id="ARBA00022676"/>
    </source>
</evidence>
<protein>
    <recommendedName>
        <fullName evidence="14">Peptide O-xylosyltransferase</fullName>
    </recommendedName>
</protein>
<reference evidence="16 17" key="1">
    <citation type="submission" date="2016-10" db="EMBL/GenBank/DDBJ databases">
        <authorList>
            <person name="de Groot N.N."/>
        </authorList>
    </citation>
    <scope>NUCLEOTIDE SEQUENCE [LARGE SCALE GENOMIC DNA]</scope>
    <source>
        <strain evidence="16 17">DSM 29619</strain>
    </source>
</reference>